<dbReference type="AlphaFoldDB" id="A0A7Y9PIX7"/>
<organism evidence="2 3">
    <name type="scientific">Granulicella arctica</name>
    <dbReference type="NCBI Taxonomy" id="940613"/>
    <lineage>
        <taxon>Bacteria</taxon>
        <taxon>Pseudomonadati</taxon>
        <taxon>Acidobacteriota</taxon>
        <taxon>Terriglobia</taxon>
        <taxon>Terriglobales</taxon>
        <taxon>Acidobacteriaceae</taxon>
        <taxon>Granulicella</taxon>
    </lineage>
</organism>
<evidence type="ECO:0000313" key="2">
    <source>
        <dbReference type="EMBL" id="NYF80610.1"/>
    </source>
</evidence>
<comment type="caution">
    <text evidence="2">The sequence shown here is derived from an EMBL/GenBank/DDBJ whole genome shotgun (WGS) entry which is preliminary data.</text>
</comment>
<keyword evidence="3" id="KW-1185">Reference proteome</keyword>
<dbReference type="SUPFAM" id="SSF109854">
    <property type="entry name" value="DinB/YfiT-like putative metalloenzymes"/>
    <property type="match status" value="1"/>
</dbReference>
<name>A0A7Y9PIX7_9BACT</name>
<evidence type="ECO:0000313" key="3">
    <source>
        <dbReference type="Proteomes" id="UP000589520"/>
    </source>
</evidence>
<dbReference type="Pfam" id="PF12867">
    <property type="entry name" value="DinB_2"/>
    <property type="match status" value="1"/>
</dbReference>
<dbReference type="EMBL" id="JACCCW010000002">
    <property type="protein sequence ID" value="NYF80610.1"/>
    <property type="molecule type" value="Genomic_DNA"/>
</dbReference>
<dbReference type="Proteomes" id="UP000589520">
    <property type="component" value="Unassembled WGS sequence"/>
</dbReference>
<dbReference type="InterPro" id="IPR034660">
    <property type="entry name" value="DinB/YfiT-like"/>
</dbReference>
<dbReference type="InterPro" id="IPR024775">
    <property type="entry name" value="DinB-like"/>
</dbReference>
<dbReference type="Gene3D" id="1.20.120.450">
    <property type="entry name" value="dinb family like domain"/>
    <property type="match status" value="1"/>
</dbReference>
<protein>
    <recommendedName>
        <fullName evidence="1">DinB-like domain-containing protein</fullName>
    </recommendedName>
</protein>
<gene>
    <name evidence="2" type="ORF">HDF17_002930</name>
</gene>
<feature type="domain" description="DinB-like" evidence="1">
    <location>
        <begin position="2"/>
        <end position="131"/>
    </location>
</feature>
<proteinExistence type="predicted"/>
<sequence>MLSSLNDSDLQSQIAPGRNQVYYILGHLAAVHDLLLPLLEIGERLNPELDEFFIKNPDRTFQDTFTAAEFRQMFTEVNATVTSEMETMPLAGLLKRHGLVSEEDFAKEPLRNRLALLEIRAAHAMYHAGQIRLIEIAHETPERNTASKAS</sequence>
<reference evidence="2 3" key="1">
    <citation type="submission" date="2020-07" db="EMBL/GenBank/DDBJ databases">
        <title>Genomic Encyclopedia of Type Strains, Phase IV (KMG-V): Genome sequencing to study the core and pangenomes of soil and plant-associated prokaryotes.</title>
        <authorList>
            <person name="Whitman W."/>
        </authorList>
    </citation>
    <scope>NUCLEOTIDE SEQUENCE [LARGE SCALE GENOMIC DNA]</scope>
    <source>
        <strain evidence="2 3">X4EP2</strain>
    </source>
</reference>
<evidence type="ECO:0000259" key="1">
    <source>
        <dbReference type="Pfam" id="PF12867"/>
    </source>
</evidence>
<accession>A0A7Y9PIX7</accession>